<evidence type="ECO:0000313" key="14">
    <source>
        <dbReference type="Proteomes" id="UP000326759"/>
    </source>
</evidence>
<feature type="repeat" description="Solcar" evidence="10">
    <location>
        <begin position="50"/>
        <end position="130"/>
    </location>
</feature>
<keyword evidence="7 12" id="KW-1133">Transmembrane helix</keyword>
<keyword evidence="3 11" id="KW-0813">Transport</keyword>
<evidence type="ECO:0000256" key="9">
    <source>
        <dbReference type="ARBA" id="ARBA00023136"/>
    </source>
</evidence>
<dbReference type="PANTHER" id="PTHR46131:SF1">
    <property type="entry name" value="SD08549P"/>
    <property type="match status" value="1"/>
</dbReference>
<evidence type="ECO:0000256" key="11">
    <source>
        <dbReference type="RuleBase" id="RU000488"/>
    </source>
</evidence>
<dbReference type="AlphaFoldDB" id="A0A5N5TH40"/>
<dbReference type="EMBL" id="SEYY01001044">
    <property type="protein sequence ID" value="KAB7505984.1"/>
    <property type="molecule type" value="Genomic_DNA"/>
</dbReference>
<keyword evidence="8" id="KW-0496">Mitochondrion</keyword>
<proteinExistence type="inferred from homology"/>
<organism evidence="13 14">
    <name type="scientific">Armadillidium nasatum</name>
    <dbReference type="NCBI Taxonomy" id="96803"/>
    <lineage>
        <taxon>Eukaryota</taxon>
        <taxon>Metazoa</taxon>
        <taxon>Ecdysozoa</taxon>
        <taxon>Arthropoda</taxon>
        <taxon>Crustacea</taxon>
        <taxon>Multicrustacea</taxon>
        <taxon>Malacostraca</taxon>
        <taxon>Eumalacostraca</taxon>
        <taxon>Peracarida</taxon>
        <taxon>Isopoda</taxon>
        <taxon>Oniscidea</taxon>
        <taxon>Crinocheta</taxon>
        <taxon>Armadillidiidae</taxon>
        <taxon>Armadillidium</taxon>
    </lineage>
</organism>
<dbReference type="GO" id="GO:0005743">
    <property type="term" value="C:mitochondrial inner membrane"/>
    <property type="evidence" value="ECO:0007669"/>
    <property type="project" value="UniProtKB-SubCell"/>
</dbReference>
<evidence type="ECO:0000256" key="3">
    <source>
        <dbReference type="ARBA" id="ARBA00022448"/>
    </source>
</evidence>
<keyword evidence="6" id="KW-0999">Mitochondrion inner membrane</keyword>
<evidence type="ECO:0000256" key="6">
    <source>
        <dbReference type="ARBA" id="ARBA00022792"/>
    </source>
</evidence>
<dbReference type="Pfam" id="PF00153">
    <property type="entry name" value="Mito_carr"/>
    <property type="match status" value="2"/>
</dbReference>
<evidence type="ECO:0000256" key="8">
    <source>
        <dbReference type="ARBA" id="ARBA00023128"/>
    </source>
</evidence>
<evidence type="ECO:0000256" key="5">
    <source>
        <dbReference type="ARBA" id="ARBA00022737"/>
    </source>
</evidence>
<evidence type="ECO:0000256" key="7">
    <source>
        <dbReference type="ARBA" id="ARBA00022989"/>
    </source>
</evidence>
<dbReference type="GO" id="GO:0051724">
    <property type="term" value="F:NAD transmembrane transporter activity"/>
    <property type="evidence" value="ECO:0007669"/>
    <property type="project" value="TreeGrafter"/>
</dbReference>
<dbReference type="PANTHER" id="PTHR46131">
    <property type="entry name" value="SD08549P"/>
    <property type="match status" value="1"/>
</dbReference>
<evidence type="ECO:0000256" key="4">
    <source>
        <dbReference type="ARBA" id="ARBA00022692"/>
    </source>
</evidence>
<evidence type="ECO:0000256" key="1">
    <source>
        <dbReference type="ARBA" id="ARBA00004448"/>
    </source>
</evidence>
<dbReference type="OrthoDB" id="2139348at2759"/>
<dbReference type="SUPFAM" id="SSF103506">
    <property type="entry name" value="Mitochondrial carrier"/>
    <property type="match status" value="1"/>
</dbReference>
<reference evidence="13 14" key="1">
    <citation type="journal article" date="2019" name="PLoS Biol.">
        <title>Sex chromosomes control vertical transmission of feminizing Wolbachia symbionts in an isopod.</title>
        <authorList>
            <person name="Becking T."/>
            <person name="Chebbi M.A."/>
            <person name="Giraud I."/>
            <person name="Moumen B."/>
            <person name="Laverre T."/>
            <person name="Caubet Y."/>
            <person name="Peccoud J."/>
            <person name="Gilbert C."/>
            <person name="Cordaux R."/>
        </authorList>
    </citation>
    <scope>NUCLEOTIDE SEQUENCE [LARGE SCALE GENOMIC DNA]</scope>
    <source>
        <strain evidence="13">ANa2</strain>
        <tissue evidence="13">Whole body excluding digestive tract and cuticle</tissue>
    </source>
</reference>
<dbReference type="Gene3D" id="1.50.40.10">
    <property type="entry name" value="Mitochondrial carrier domain"/>
    <property type="match status" value="1"/>
</dbReference>
<protein>
    <submittedName>
        <fullName evidence="13">Solute carrier family 25 member 51</fullName>
    </submittedName>
</protein>
<comment type="similarity">
    <text evidence="2 11">Belongs to the mitochondrial carrier (TC 2.A.29) family.</text>
</comment>
<accession>A0A5N5TH40</accession>
<name>A0A5N5TH40_9CRUS</name>
<evidence type="ECO:0000256" key="10">
    <source>
        <dbReference type="PROSITE-ProRule" id="PRU00282"/>
    </source>
</evidence>
<evidence type="ECO:0000256" key="2">
    <source>
        <dbReference type="ARBA" id="ARBA00006375"/>
    </source>
</evidence>
<dbReference type="InterPro" id="IPR023395">
    <property type="entry name" value="MCP_dom_sf"/>
</dbReference>
<dbReference type="InterPro" id="IPR018108">
    <property type="entry name" value="MCP_transmembrane"/>
</dbReference>
<comment type="caution">
    <text evidence="13">The sequence shown here is derived from an EMBL/GenBank/DDBJ whole genome shotgun (WGS) entry which is preliminary data.</text>
</comment>
<keyword evidence="5" id="KW-0677">Repeat</keyword>
<feature type="transmembrane region" description="Helical" evidence="12">
    <location>
        <begin position="181"/>
        <end position="203"/>
    </location>
</feature>
<evidence type="ECO:0000313" key="13">
    <source>
        <dbReference type="EMBL" id="KAB7505984.1"/>
    </source>
</evidence>
<dbReference type="InterPro" id="IPR052465">
    <property type="entry name" value="Mito_NAD+_Carrier"/>
</dbReference>
<keyword evidence="4 10" id="KW-0812">Transmembrane</keyword>
<evidence type="ECO:0000256" key="12">
    <source>
        <dbReference type="SAM" id="Phobius"/>
    </source>
</evidence>
<dbReference type="PROSITE" id="PS50920">
    <property type="entry name" value="SOLCAR"/>
    <property type="match status" value="1"/>
</dbReference>
<comment type="subcellular location">
    <subcellularLocation>
        <location evidence="1">Mitochondrion inner membrane</location>
        <topology evidence="1">Multi-pass membrane protein</topology>
    </subcellularLocation>
</comment>
<keyword evidence="9 10" id="KW-0472">Membrane</keyword>
<dbReference type="Proteomes" id="UP000326759">
    <property type="component" value="Unassembled WGS sequence"/>
</dbReference>
<sequence>MTIVEAGQNVLSSSISIYKEPTESFQNPPEPVISAFIMSSNSGMNSRVKHEDNREFVCGWGAAFINITVTFPMNKIMFRQMLHGISTARAVAQLKKEGVKNLYRGILPPLCQKTISTSVMFGMFEQYGQLFRHYLPGLSPGVNMATSASLAGCTEAILCPLERIQTVLQDRKFHGMYKIHLWRLGMYPFVWVGGPFLSIFGTFSDVFESRGRKLSGLFKGVHVNFTRALVSWGIINASYEVLLKTLYN</sequence>
<gene>
    <name evidence="13" type="ORF">Anas_03006</name>
</gene>
<keyword evidence="14" id="KW-1185">Reference proteome</keyword>